<dbReference type="EMBL" id="CAJVQA010001111">
    <property type="protein sequence ID" value="CAG8502954.1"/>
    <property type="molecule type" value="Genomic_DNA"/>
</dbReference>
<evidence type="ECO:0000313" key="1">
    <source>
        <dbReference type="EMBL" id="CAG8502954.1"/>
    </source>
</evidence>
<evidence type="ECO:0000313" key="2">
    <source>
        <dbReference type="Proteomes" id="UP000789759"/>
    </source>
</evidence>
<protein>
    <submittedName>
        <fullName evidence="1">16171_t:CDS:1</fullName>
    </submittedName>
</protein>
<reference evidence="1" key="1">
    <citation type="submission" date="2021-06" db="EMBL/GenBank/DDBJ databases">
        <authorList>
            <person name="Kallberg Y."/>
            <person name="Tangrot J."/>
            <person name="Rosling A."/>
        </authorList>
    </citation>
    <scope>NUCLEOTIDE SEQUENCE</scope>
    <source>
        <strain evidence="1">FL966</strain>
    </source>
</reference>
<sequence length="231" mass="27281">MYESDLVLNYIFIPLENVLNKFLFGKFHLHGPEHPTQCSYERKKLYHRPPFTEWPKNLKEAVNLFEKPEDEHFDINDSVQETVVIIQNIKLYLLICEAKRLNMPSRGDYNKLCRMLNDAANSFILYWVSKCKMVTNELKKLFSKMRWIGLFSSDGKLDFMIYQISEETNLHFITYQSSYPISIPITHRNHDMASALEIFLQIEDIFQMNLKVIGEIHKIAGQINIDELKNI</sequence>
<gene>
    <name evidence="1" type="ORF">CPELLU_LOCUS2540</name>
</gene>
<keyword evidence="2" id="KW-1185">Reference proteome</keyword>
<name>A0A9N8ZQ12_9GLOM</name>
<dbReference type="OrthoDB" id="2441739at2759"/>
<dbReference type="AlphaFoldDB" id="A0A9N8ZQ12"/>
<proteinExistence type="predicted"/>
<accession>A0A9N8ZQ12</accession>
<comment type="caution">
    <text evidence="1">The sequence shown here is derived from an EMBL/GenBank/DDBJ whole genome shotgun (WGS) entry which is preliminary data.</text>
</comment>
<dbReference type="Proteomes" id="UP000789759">
    <property type="component" value="Unassembled WGS sequence"/>
</dbReference>
<organism evidence="1 2">
    <name type="scientific">Cetraspora pellucida</name>
    <dbReference type="NCBI Taxonomy" id="1433469"/>
    <lineage>
        <taxon>Eukaryota</taxon>
        <taxon>Fungi</taxon>
        <taxon>Fungi incertae sedis</taxon>
        <taxon>Mucoromycota</taxon>
        <taxon>Glomeromycotina</taxon>
        <taxon>Glomeromycetes</taxon>
        <taxon>Diversisporales</taxon>
        <taxon>Gigasporaceae</taxon>
        <taxon>Cetraspora</taxon>
    </lineage>
</organism>